<feature type="compositionally biased region" description="Polar residues" evidence="2">
    <location>
        <begin position="3338"/>
        <end position="3347"/>
    </location>
</feature>
<feature type="compositionally biased region" description="Basic residues" evidence="2">
    <location>
        <begin position="3694"/>
        <end position="3705"/>
    </location>
</feature>
<feature type="compositionally biased region" description="Basic and acidic residues" evidence="2">
    <location>
        <begin position="1564"/>
        <end position="1581"/>
    </location>
</feature>
<feature type="compositionally biased region" description="Basic and acidic residues" evidence="2">
    <location>
        <begin position="5140"/>
        <end position="5149"/>
    </location>
</feature>
<feature type="compositionally biased region" description="Basic and acidic residues" evidence="2">
    <location>
        <begin position="1377"/>
        <end position="1395"/>
    </location>
</feature>
<feature type="compositionally biased region" description="Polar residues" evidence="2">
    <location>
        <begin position="1425"/>
        <end position="1434"/>
    </location>
</feature>
<feature type="region of interest" description="Disordered" evidence="2">
    <location>
        <begin position="3094"/>
        <end position="3988"/>
    </location>
</feature>
<feature type="compositionally biased region" description="Polar residues" evidence="2">
    <location>
        <begin position="2826"/>
        <end position="2846"/>
    </location>
</feature>
<feature type="compositionally biased region" description="Basic and acidic residues" evidence="2">
    <location>
        <begin position="3924"/>
        <end position="3941"/>
    </location>
</feature>
<feature type="compositionally biased region" description="Basic residues" evidence="2">
    <location>
        <begin position="4323"/>
        <end position="4336"/>
    </location>
</feature>
<feature type="compositionally biased region" description="Basic and acidic residues" evidence="2">
    <location>
        <begin position="5050"/>
        <end position="5059"/>
    </location>
</feature>
<feature type="compositionally biased region" description="Basic and acidic residues" evidence="2">
    <location>
        <begin position="852"/>
        <end position="881"/>
    </location>
</feature>
<sequence length="5680" mass="630090">MRPGAEEVAYSSSSSSSSSSSYIDISRTYSRKFGLRAFFTAPSERRRLRRRRSSRLFRNANSSSSTVNSDLAYGTGFIKRPKRRGVRARNGREIGTERASDRENNRRSRGERREDAAAARGPLARAQTDAEILAIGAGLAKLARDQNRRDLMEARNSNRGDLIAGGSTTGFNNQGPSRGLVNSRPSHGSDTVDEEGWESASESEESVDSRLAFGEPSKSSGGFFGLFGRKKGRPLSRKDSVVDPRLFGPQNTLHGIVTEPVGFDEITPWASTNDFGQQFSEGPGIGPSHTGSQASLQRVYPIPTSDPGRFDARAASEVSGPEPIVVSRPGPIPIQQPQPMVPISQSVYGRRESGSISKRDSTSSGRGKSLAEAALVGVAGAAVGATIASSRDDRKRREDEELDERTRIRRRDSEKESKDDRRREKRGSPDREERREKRREKDDSSRVSSDKRRERRKDETREERDERRRLRDEPRDEKDERRENRREERRNERFDDRGSARRTKSETAVPTTVIDPFQYQVPDDAFETVATEPSQRTIEAAPAVHYVTVEREPDFSRIAPIRDARTPDFMHMHRQNPPKYVDSGPGDREYDSRDRALHEAEEIYEETTHSTAPIAAAAFGAAVAAVHHADAERETRSDKRRDERRGEKGSSYDDYDSKPRDKKPEKGRDPVQEEADRAYREIVMARKIASQVIRSRSNSPDRSVVEKYTAEEEEEPVRIVTPPGMEDQKKVGPYDAPNADFQLDHVLEDPLDLRNFRISPTNMVRVDAEGPYLKRDPDADRPRPFLNLVHPTPTPSPAPEKQADRSEPATSSEPKDRRDSKRSSTSDVKSKDEVVDSPTASNVSKGVTWGENETKHFEVESPSEHRDEFVSKSDINARESQEEPQPSASPKSKGWAALRGAFMGAAAAAAAASSSETSKASESKEDEKKDAPYEYRGVAVEPESPPQSSSQRDAPPAGPKPSASETSRVPGAFNDDLDFTATVAAGLQDSGFDPNIVIDDPSFRRRNSPPGSNDFTPYRTPFAETVSDLGAIPSEVSGPQGYILGEVASTPQDWRSVSPPEGDGIATKLSKKEQKKRDKERRRSGDVTPLEESSAMRDVVEEPERYFEPPLSKKEQKKRDKLARQTSQGDDITPSVADEIVEEPESYFETPKKSKKKSKKGSSGVDDYAEETSRDSRKVSVPVDAFDDLRNDDDEWADAKKSKKKSKRDSDRHDSPARSVPSSEIASELERSSSKKSKDKSKRKSEQHEADPTETSLPASTPSETSRDGDFDDSRGNRKSSTRDSGVFSSADRGDSRSVVSADASRYGDDEPRRSKKKSRSSTKDDYDDSRSVVSAPAGDDYEDSKRTKKKDKDKDREKDKKSGGGFFGLFGSKSDVGARDESPKGSKDDFEEPKKKKKSKRSSVADSSSIYSDIGAQSVGDLSRSMSNGNGDKNSAYDDGDDSGEKTKTRSRSESQSSKKDSFLGSAGTLGAGVGIAGAAAAIAAQQYQQSKAANVNSRETVEHEQRKSSPSPILPHEIRDPEITERQFRPSIDPQYGDLLPLPPSDPVSPNVDPIDDLPELPESRPDTPEPERITREKSMSAVRKNIQETPVKSPSQSAVPLNFLMRNRPQPSSPRFVRSSPLQSPATPHEDSLSFPKARSRPTSWDNSKEYKPLYLVESHRRGSSAQMEMEEDLPALPPSQGTSRSSSQLEIGELAKDPLSIDTDLASSKSAELLGSEQSTPKAAVMTRDDHAIDDSFDDMNLTAESGLSSHPERRPSSPVPKSHFREHVAEAAAAAGLVSAIGYFASSPTYPENKESSLDELPSVPRQPSPVDPMTKDRSSYLLQSSPLSKKFEEFEPVDRDLDSPSRNQKSSRSSSNAMESIQEREATDVFGSPKARPEDIEYEHEQTTDVLSTSPYDDLADQEKTHEIPELLAKDLHELDGPTVEETEPVEEFTFTKSKKDKKRDKKKGKGLSRSSTQEDFTIPDASKDGAQDTPGQAEAKPTDDEFFITKSKKDKKKGKGLSRSLTEDDMVIPEPSKDIAEETTGPPETEPAQDEFFVTKSKKDKKKDKKKTKSISAWEPEEPESVPHQIEEPVAEITRDVSEEIATPADVEPLHEFSTPKSKKDKKKSVVAWEPEASASAAQTTEELPQEPTRTLLEDTSIAADNESLEETKASESTVQTTEEFPQEPTRPLLEDTSIVADNEPLEKTEASESAVQITEEFPQEPTRPLLEDTPIATDNEPLEETEASESAAQIAKEFPQEPTRTLLEDTPIAADNEPLEEFVITKSKKDKKRGKRKSVAAWQPEASESAAQTTEELPQELTQTLLEDTPIAADNEPLEEFVITKSKKDKKKGKRKSVATEEPDAYESVPQTIEQPEQEPTRAMFEDVSIPVENEAVGEFFTTNSKKGKKKDKKQAKPPTWEPEEEITSQPLAEPTVEKNRVFAEETTTPAEIEATEDFSFGKSKKNKKKDKKRSRPTSTVGTEKDETEAPVLDTTRDLVEEPVSILHESSAPETAIAEPATDLTISQAPEDHEEIIEAEFTPKDSRLEPVEDVAQEPPVSDDFTAFETKKVKKKKGKSLMSWGQEEEEAVPTESVPEETQQDTSRDVPEDAPAADQFFVTRSKKSKKEKKQRGELVTAWEPEEDSAALPTAPEFEDTQDFDAATFKRGKKMNRKSSSFVPDDDLSSTARQEPVESLAAQDDTPRSIDVPESEESHLPAENLPTTEQVKSIEPENILDAPESLSSKPTPMGGPGAWPITPATPWTGGDVPNSSSKEYFPSTETSHGPLNREMPEDLQSKESFPFTETVLPIVAAGAALLGAESMKREYSHPIEGLYKDTTTSKSMHVNEPSLSQSDSKSAPDGFTAGSDNDQLSLAKRLQEEFSGGSKRSKKDKKRQSLPPTPAREASRSRTVEELPESHPRARSLSIGPPAPDAYSEDKLELARQFKADSESGSKKSKKDKKKRQGLSRSSTQDDMGFDRDVEDSQATVPEICKDSQDPETLETAPKGDGFAAGYQEDQLSLARQLQAEFGKKSKKDKKRRSTSQTPQDQVPRDDYFGEPSRAPIPDVMEQEPTVQVPEPSVQDIARDGLAVRYSSEQLELARQLKEEFGSGSKKGKKDKKDKKRRSTSQTPLEQEPRDDYFCGPSQPPLHDEDDQDRGASMPDSNAETGPTRDGLAVGYKMEQLKLARQLKEEFGSGSKKSKKDKKDKKRGSLLRTNTEDNYSSDAQPGDAESGNFEAPQPDFAEASPANEPEDEFSFVTKKSKKDKKDKKRGSLLLSNIEDDLPLDAQPRDADSRNFEAQQELAEASPINVPEDESAFVTKKSKKDKKGKKRASLLPDTQGDVFPSETISSPTNDVAKTRDIDAPEPALFEEGPNESAQLEDDFGFTKNSEKDKKGKKRDSVLQTSAEDDLPAETRFEGRDESRNVDVLTQPDFTPEFSAEPVAVEPEDEFSTSTKKSKKDKKGKKPDIVLQSAAEEDIPIVDFGKEVETLHASRDTESREIDLEPAQAVPEADWSVPEKPSKKNKKKRQSTIAQEQPYGQPEVEASSTQPEQELSMPNSTSEAVDEASDDFGFSSKKSKKDKKKRGSLLRSATFDETPEEITSEMQPEYESRDLVDEAGAATAPLADDQDDGFEYSSKKSKKDKKKRGSLIRSSTFDEIPVEQANDVKFQHDSENRDLGDGINATLASVADDQNDGFEYSSKKSKKDKKKRGSLLRSSTLDETPTEQVKDDKAPPEPESQDIAGDPGAAVAPLAVDQAGEAEYSSKKSKKEKKKRKSLPQTTMPEDLPKEIEQPRKQDDAVLSSVAEDSRPTIVETDRAPEPEPAIRESTFHEDKSLSQPANIITEREDSQTATREAAFEEDSSINQPEDEVSTSGPPDIFHDFAFTTKKSKKDKKNRKDSTKDDSEETSGVSTPLDPMAEPKPIVETSIPAEKEDTVPSDQPLERDLDSFTVPASAQQEEEPTDEWSSFSVKKSKKEKKRKASKTASLGPSIPRLEPILDPEVAIEERQLPTNDLMEGNRAIEEPSSRAIEVPISQVMADDTEAPTDEWASFSNKKSKKDKKKSKSLSRSLSEGPYEIPSLSDPIVELETSMTEPSRPTENISKEQSASEVPRVPDEVTVATTKEDIEQPADEWASFATKKSKKDKKKRKSGLSTPAELTEEILSLEHASSFTEEPLPPVLESAEPTEEISSFEHESSFMEKPLPPILESAEPTEISSFEHESSFTEEPLEPVLESAEPTEEIAEPTEEISSLEHESSFTEEPLPPFLESAEAEHGMPTVQKQEPLSRAFEDEVPENSETQVQDSEDLGPTNEESKEQEATDDAFASVTKRSKKDRKGSKRSSRAPSESRASTLGPADALPIETTEAETHPPSGQIVSSPVTMKDENLEETHQAERHAVEQAVDDERKDPSGDDLFRTPSKKDKRKRQATVADISLGDGMDSSKPPLTSWADEVEEAEIERQIPVIQDIAKDESLSHIASTIETTPVDDFFRPTKKGKKGKKRISEPASSVESSRPATSSGMPKDEAADDHSNLAILAATGAALAGAALLSKGDETREIPSQSAGSTTPQRKLSKKERKNKRIDLGPAPRDDIFDDPALWEGAEPKPHEEVMHVDDDSGSDGFGFASRDMDEPISTHQPYETREPTLGYEHHKHVEEARPVSPAAETKFIPKESTRTREREMDWDNRHATTEAFQEDHDLHGEEQLERQISEELDQRSSTGDERTATQLPSSIYVPQEPIQHREDIYINDPHFSQPSRSIVDTPPSDKGVSFEEPPPIIHEHISTPSRSSTKQPYSEKSVAFEDVTDHSPARPLSTSKYGRTSFSDLPVVPEESEHPPAHPHHDFEGNRDSAFVTGSPIPRHQFTDDHEHVRDSGVHLRDFSPAEKARAHASSTDAALAKLSWPQVDEETETVDLHRSQRIVVETSTGHRHQERVPSETRDSHPHESHRSQGEKATHPDKAPLTSRDIFPSYKSTEEISGKHHGRDEGTNRAYLPSQHSTEERHTDLHRVPTIHESRKPREDSLVKQRLQRFESPDLQHPIKPKEDKYSELATSQRPKAERPKGMSEVEAGAAIAGASLGFAAARKLSQEQRPSSAQSQRSSSNINRLRTPDPKRPDSVASNRSGTPPLRRSDRKLSGDLRSLSQRSKPDLAKEAELAALASSTSVHTANPTANEGRVRAKDMATDVYDGFGEGRMGSPRSPTRPHSMRRRQSMQVLDLESKVEQLAAENRLLAEAKSQAERTLASTSHASSSLIEKDAEIDSLKRTLDWLQNEVTRLTQVNDGLNSAHVELGRQHNERYGTLESQHVQSTRELQEVRDAHDSLSAGMEAIVRNEVQSAVHDKDREIAQLRAELDAAKERIREMQRQILASKANEIDFLTVRDEDYFDNACQSLCQHVQQWVLRFSKFSDMRACRLSSEINNDKTIDRLDNAILDGSDVDHYLADRIKRRDVFMSMTMNMVWEFIFTRYLFGMDREQRQKLKSLEKTLSEVGPAAAVHHWRATTLTLLSKRDAFIQQRETDTQAVVHAIIETLSEILPPPSNLETQIEEQLTRVMKEAVDLSIEMRTQRAEYMMLPPLLPEYDANGDLASKVSFNAALMNERSGDTVSNEELEKQKAVVRVVLFPLVVKKGNDKGEGDEEIVVCPAQVLVAKPKKSVRVFSQGSTQGHSRVSLQSTMPADYGEGSVI</sequence>
<feature type="compositionally biased region" description="Low complexity" evidence="2">
    <location>
        <begin position="1850"/>
        <end position="1862"/>
    </location>
</feature>
<gene>
    <name evidence="3" type="ORF">K444DRAFT_574797</name>
</gene>
<organism evidence="3 4">
    <name type="scientific">Hyaloscypha bicolor E</name>
    <dbReference type="NCBI Taxonomy" id="1095630"/>
    <lineage>
        <taxon>Eukaryota</taxon>
        <taxon>Fungi</taxon>
        <taxon>Dikarya</taxon>
        <taxon>Ascomycota</taxon>
        <taxon>Pezizomycotina</taxon>
        <taxon>Leotiomycetes</taxon>
        <taxon>Helotiales</taxon>
        <taxon>Hyaloscyphaceae</taxon>
        <taxon>Hyaloscypha</taxon>
        <taxon>Hyaloscypha bicolor</taxon>
    </lineage>
</organism>
<feature type="region of interest" description="Disordered" evidence="2">
    <location>
        <begin position="4647"/>
        <end position="5063"/>
    </location>
</feature>
<feature type="compositionally biased region" description="Basic and acidic residues" evidence="2">
    <location>
        <begin position="4992"/>
        <end position="5029"/>
    </location>
</feature>
<evidence type="ECO:0000256" key="1">
    <source>
        <dbReference type="SAM" id="Coils"/>
    </source>
</evidence>
<reference evidence="3 4" key="1">
    <citation type="submission" date="2016-04" db="EMBL/GenBank/DDBJ databases">
        <title>A degradative enzymes factory behind the ericoid mycorrhizal symbiosis.</title>
        <authorList>
            <consortium name="DOE Joint Genome Institute"/>
            <person name="Martino E."/>
            <person name="Morin E."/>
            <person name="Grelet G."/>
            <person name="Kuo A."/>
            <person name="Kohler A."/>
            <person name="Daghino S."/>
            <person name="Barry K."/>
            <person name="Choi C."/>
            <person name="Cichocki N."/>
            <person name="Clum A."/>
            <person name="Copeland A."/>
            <person name="Hainaut M."/>
            <person name="Haridas S."/>
            <person name="Labutti K."/>
            <person name="Lindquist E."/>
            <person name="Lipzen A."/>
            <person name="Khouja H.-R."/>
            <person name="Murat C."/>
            <person name="Ohm R."/>
            <person name="Olson A."/>
            <person name="Spatafora J."/>
            <person name="Veneault-Fourrey C."/>
            <person name="Henrissat B."/>
            <person name="Grigoriev I."/>
            <person name="Martin F."/>
            <person name="Perotto S."/>
        </authorList>
    </citation>
    <scope>NUCLEOTIDE SEQUENCE [LARGE SCALE GENOMIC DNA]</scope>
    <source>
        <strain evidence="3 4">E</strain>
    </source>
</reference>
<feature type="compositionally biased region" description="Basic and acidic residues" evidence="2">
    <location>
        <begin position="3660"/>
        <end position="3671"/>
    </location>
</feature>
<feature type="compositionally biased region" description="Basic and acidic residues" evidence="2">
    <location>
        <begin position="3475"/>
        <end position="3494"/>
    </location>
</feature>
<feature type="compositionally biased region" description="Low complexity" evidence="2">
    <location>
        <begin position="2293"/>
        <end position="2315"/>
    </location>
</feature>
<feature type="compositionally biased region" description="Basic residues" evidence="2">
    <location>
        <begin position="3965"/>
        <end position="3976"/>
    </location>
</feature>
<feature type="compositionally biased region" description="Basic and acidic residues" evidence="2">
    <location>
        <begin position="3172"/>
        <end position="3184"/>
    </location>
</feature>
<evidence type="ECO:0000313" key="4">
    <source>
        <dbReference type="Proteomes" id="UP000235371"/>
    </source>
</evidence>
<feature type="compositionally biased region" description="Low complexity" evidence="2">
    <location>
        <begin position="905"/>
        <end position="918"/>
    </location>
</feature>
<feature type="compositionally biased region" description="Polar residues" evidence="2">
    <location>
        <begin position="4777"/>
        <end position="4789"/>
    </location>
</feature>
<feature type="compositionally biased region" description="Basic and acidic residues" evidence="2">
    <location>
        <begin position="1444"/>
        <end position="1463"/>
    </location>
</feature>
<feature type="compositionally biased region" description="Basic and acidic residues" evidence="2">
    <location>
        <begin position="4826"/>
        <end position="4842"/>
    </location>
</feature>
<feature type="compositionally biased region" description="Basic and acidic residues" evidence="2">
    <location>
        <begin position="1094"/>
        <end position="1118"/>
    </location>
</feature>
<feature type="region of interest" description="Disordered" evidence="2">
    <location>
        <begin position="4480"/>
        <end position="4525"/>
    </location>
</feature>
<feature type="compositionally biased region" description="Basic residues" evidence="2">
    <location>
        <begin position="1943"/>
        <end position="1957"/>
    </location>
</feature>
<feature type="compositionally biased region" description="Acidic residues" evidence="2">
    <location>
        <begin position="4231"/>
        <end position="4241"/>
    </location>
</feature>
<feature type="coiled-coil region" evidence="1">
    <location>
        <begin position="5326"/>
        <end position="5367"/>
    </location>
</feature>
<feature type="compositionally biased region" description="Polar residues" evidence="2">
    <location>
        <begin position="4500"/>
        <end position="4514"/>
    </location>
</feature>
<feature type="region of interest" description="Disordered" evidence="2">
    <location>
        <begin position="223"/>
        <end position="242"/>
    </location>
</feature>
<feature type="compositionally biased region" description="Basic and acidic residues" evidence="2">
    <location>
        <begin position="3799"/>
        <end position="3828"/>
    </location>
</feature>
<feature type="compositionally biased region" description="Basic residues" evidence="2">
    <location>
        <begin position="2047"/>
        <end position="2060"/>
    </location>
</feature>
<feature type="compositionally biased region" description="Basic residues" evidence="2">
    <location>
        <begin position="4133"/>
        <end position="4144"/>
    </location>
</feature>
<feature type="compositionally biased region" description="Basic residues" evidence="2">
    <location>
        <begin position="2274"/>
        <end position="2286"/>
    </location>
</feature>
<feature type="compositionally biased region" description="Basic and acidic residues" evidence="2">
    <location>
        <begin position="90"/>
        <end position="117"/>
    </location>
</feature>
<feature type="compositionally biased region" description="Basic residues" evidence="2">
    <location>
        <begin position="4486"/>
        <end position="4495"/>
    </location>
</feature>
<feature type="compositionally biased region" description="Basic residues" evidence="2">
    <location>
        <begin position="4048"/>
        <end position="4059"/>
    </location>
</feature>
<feature type="compositionally biased region" description="Basic residues" evidence="2">
    <location>
        <begin position="3630"/>
        <end position="3641"/>
    </location>
</feature>
<feature type="compositionally biased region" description="Basic residues" evidence="2">
    <location>
        <begin position="1997"/>
        <end position="2007"/>
    </location>
</feature>
<feature type="compositionally biased region" description="Basic and acidic residues" evidence="2">
    <location>
        <begin position="1322"/>
        <end position="1331"/>
    </location>
</feature>
<feature type="compositionally biased region" description="Basic residues" evidence="2">
    <location>
        <begin position="2610"/>
        <end position="2619"/>
    </location>
</feature>
<protein>
    <recommendedName>
        <fullName evidence="5">Involucrin repeat protein</fullName>
    </recommendedName>
</protein>
<feature type="compositionally biased region" description="Basic residues" evidence="2">
    <location>
        <begin position="2944"/>
        <end position="2955"/>
    </location>
</feature>
<feature type="compositionally biased region" description="Low complexity" evidence="2">
    <location>
        <begin position="370"/>
        <end position="385"/>
    </location>
</feature>
<feature type="compositionally biased region" description="Acidic residues" evidence="2">
    <location>
        <begin position="191"/>
        <end position="206"/>
    </location>
</feature>
<feature type="region of interest" description="Disordered" evidence="2">
    <location>
        <begin position="49"/>
        <end position="124"/>
    </location>
</feature>
<dbReference type="RefSeq" id="XP_024728828.1">
    <property type="nucleotide sequence ID" value="XM_024877454.1"/>
</dbReference>
<feature type="compositionally biased region" description="Basic and acidic residues" evidence="2">
    <location>
        <begin position="628"/>
        <end position="684"/>
    </location>
</feature>
<feature type="compositionally biased region" description="Basic and acidic residues" evidence="2">
    <location>
        <begin position="1881"/>
        <end position="1893"/>
    </location>
</feature>
<feature type="compositionally biased region" description="Basic and acidic residues" evidence="2">
    <location>
        <begin position="1835"/>
        <end position="1849"/>
    </location>
</feature>
<feature type="compositionally biased region" description="Polar residues" evidence="2">
    <location>
        <begin position="1683"/>
        <end position="1693"/>
    </location>
</feature>
<evidence type="ECO:0000313" key="3">
    <source>
        <dbReference type="EMBL" id="PMD51924.1"/>
    </source>
</evidence>
<feature type="compositionally biased region" description="Basic and acidic residues" evidence="2">
    <location>
        <begin position="3778"/>
        <end position="3791"/>
    </location>
</feature>
<feature type="compositionally biased region" description="Low complexity" evidence="2">
    <location>
        <begin position="5077"/>
        <end position="5096"/>
    </location>
</feature>
<feature type="compositionally biased region" description="Basic residues" evidence="2">
    <location>
        <begin position="1234"/>
        <end position="1243"/>
    </location>
</feature>
<evidence type="ECO:0008006" key="5">
    <source>
        <dbReference type="Google" id="ProtNLM"/>
    </source>
</evidence>
<feature type="compositionally biased region" description="Low complexity" evidence="2">
    <location>
        <begin position="1486"/>
        <end position="1495"/>
    </location>
</feature>
<feature type="region of interest" description="Disordered" evidence="2">
    <location>
        <begin position="305"/>
        <end position="516"/>
    </location>
</feature>
<feature type="compositionally biased region" description="Polar residues" evidence="2">
    <location>
        <begin position="4807"/>
        <end position="4818"/>
    </location>
</feature>
<feature type="compositionally biased region" description="Acidic residues" evidence="2">
    <location>
        <begin position="2573"/>
        <end position="2589"/>
    </location>
</feature>
<feature type="compositionally biased region" description="Basic residues" evidence="2">
    <location>
        <begin position="3312"/>
        <end position="3324"/>
    </location>
</feature>
<dbReference type="OrthoDB" id="5365701at2759"/>
<feature type="compositionally biased region" description="Basic residues" evidence="2">
    <location>
        <begin position="3103"/>
        <end position="3116"/>
    </location>
</feature>
<feature type="compositionally biased region" description="Basic residues" evidence="2">
    <location>
        <begin position="3189"/>
        <end position="3202"/>
    </location>
</feature>
<feature type="compositionally biased region" description="Basic and acidic residues" evidence="2">
    <location>
        <begin position="390"/>
        <end position="399"/>
    </location>
</feature>
<feature type="compositionally biased region" description="Basic residues" evidence="2">
    <location>
        <begin position="3251"/>
        <end position="3263"/>
    </location>
</feature>
<feature type="compositionally biased region" description="Basic residues" evidence="2">
    <location>
        <begin position="79"/>
        <end position="89"/>
    </location>
</feature>
<name>A0A2J6SMC8_9HELO</name>
<accession>A0A2J6SMC8</accession>
<feature type="region of interest" description="Disordered" evidence="2">
    <location>
        <begin position="156"/>
        <end position="214"/>
    </location>
</feature>
<feature type="compositionally biased region" description="Basic residues" evidence="2">
    <location>
        <begin position="2451"/>
        <end position="2464"/>
    </location>
</feature>
<dbReference type="Proteomes" id="UP000235371">
    <property type="component" value="Unassembled WGS sequence"/>
</dbReference>
<feature type="compositionally biased region" description="Polar residues" evidence="2">
    <location>
        <begin position="4552"/>
        <end position="4564"/>
    </location>
</feature>
<feature type="region of interest" description="Disordered" evidence="2">
    <location>
        <begin position="1"/>
        <end position="23"/>
    </location>
</feature>
<dbReference type="PANTHER" id="PTHR40641:SF2">
    <property type="entry name" value="INVOLUCRIN REPEAT PROTEIN"/>
    <property type="match status" value="1"/>
</dbReference>
<feature type="compositionally biased region" description="Polar residues" evidence="2">
    <location>
        <begin position="5654"/>
        <end position="5670"/>
    </location>
</feature>
<feature type="compositionally biased region" description="Polar residues" evidence="2">
    <location>
        <begin position="2162"/>
        <end position="2171"/>
    </location>
</feature>
<feature type="compositionally biased region" description="Low complexity" evidence="2">
    <location>
        <begin position="1403"/>
        <end position="1415"/>
    </location>
</feature>
<feature type="compositionally biased region" description="Polar residues" evidence="2">
    <location>
        <begin position="1253"/>
        <end position="1264"/>
    </location>
</feature>
<dbReference type="STRING" id="1095630.A0A2J6SMC8"/>
<feature type="compositionally biased region" description="Polar residues" evidence="2">
    <location>
        <begin position="2758"/>
        <end position="2774"/>
    </location>
</feature>
<proteinExistence type="predicted"/>
<feature type="compositionally biased region" description="Basic residues" evidence="2">
    <location>
        <begin position="4565"/>
        <end position="4574"/>
    </location>
</feature>
<feature type="region of interest" description="Disordered" evidence="2">
    <location>
        <begin position="2826"/>
        <end position="3078"/>
    </location>
</feature>
<feature type="compositionally biased region" description="Basic and acidic residues" evidence="2">
    <location>
        <begin position="4376"/>
        <end position="4409"/>
    </location>
</feature>
<feature type="compositionally biased region" description="Basic and acidic residues" evidence="2">
    <location>
        <begin position="2894"/>
        <end position="2909"/>
    </location>
</feature>
<feature type="compositionally biased region" description="Basic and acidic residues" evidence="2">
    <location>
        <begin position="349"/>
        <end position="361"/>
    </location>
</feature>
<keyword evidence="4" id="KW-1185">Reference proteome</keyword>
<feature type="compositionally biased region" description="Basic and acidic residues" evidence="2">
    <location>
        <begin position="2529"/>
        <end position="2538"/>
    </location>
</feature>
<feature type="compositionally biased region" description="Basic residues" evidence="2">
    <location>
        <begin position="3447"/>
        <end position="3456"/>
    </location>
</feature>
<feature type="compositionally biased region" description="Basic and acidic residues" evidence="2">
    <location>
        <begin position="2925"/>
        <end position="2943"/>
    </location>
</feature>
<feature type="compositionally biased region" description="Basic and acidic residues" evidence="2">
    <location>
        <begin position="1518"/>
        <end position="1530"/>
    </location>
</feature>
<feature type="compositionally biased region" description="Basic and acidic residues" evidence="2">
    <location>
        <begin position="411"/>
        <end position="505"/>
    </location>
</feature>
<feature type="region of interest" description="Disordered" evidence="2">
    <location>
        <begin position="757"/>
        <end position="1472"/>
    </location>
</feature>
<feature type="compositionally biased region" description="Pro residues" evidence="2">
    <location>
        <begin position="330"/>
        <end position="340"/>
    </location>
</feature>
<feature type="compositionally biased region" description="Basic residues" evidence="2">
    <location>
        <begin position="2876"/>
        <end position="2885"/>
    </location>
</feature>
<feature type="compositionally biased region" description="Basic and acidic residues" evidence="2">
    <location>
        <begin position="766"/>
        <end position="783"/>
    </location>
</feature>
<feature type="compositionally biased region" description="Basic and acidic residues" evidence="2">
    <location>
        <begin position="4856"/>
        <end position="4881"/>
    </location>
</feature>
<dbReference type="PANTHER" id="PTHR40641">
    <property type="entry name" value="INVOLUCRIN REPEAT PROTEIN (AFU_ORTHOLOGUE AFUA_2G08060)"/>
    <property type="match status" value="1"/>
</dbReference>
<feature type="compositionally biased region" description="Acidic residues" evidence="2">
    <location>
        <begin position="3851"/>
        <end position="3864"/>
    </location>
</feature>
<feature type="compositionally biased region" description="Basic and acidic residues" evidence="2">
    <location>
        <begin position="4516"/>
        <end position="4525"/>
    </location>
</feature>
<keyword evidence="1" id="KW-0175">Coiled coil</keyword>
<feature type="compositionally biased region" description="Basic residues" evidence="2">
    <location>
        <begin position="3758"/>
        <end position="3769"/>
    </location>
</feature>
<feature type="region of interest" description="Disordered" evidence="2">
    <location>
        <begin position="5077"/>
        <end position="5203"/>
    </location>
</feature>
<feature type="compositionally biased region" description="Polar residues" evidence="2">
    <location>
        <begin position="1709"/>
        <end position="1725"/>
    </location>
</feature>
<feature type="compositionally biased region" description="Basic residues" evidence="2">
    <location>
        <begin position="2333"/>
        <end position="2345"/>
    </location>
</feature>
<feature type="compositionally biased region" description="Basic and acidic residues" evidence="2">
    <location>
        <begin position="919"/>
        <end position="933"/>
    </location>
</feature>
<feature type="region of interest" description="Disordered" evidence="2">
    <location>
        <begin position="1486"/>
        <end position="1769"/>
    </location>
</feature>
<feature type="compositionally biased region" description="Basic residues" evidence="2">
    <location>
        <begin position="2394"/>
        <end position="2404"/>
    </location>
</feature>
<feature type="compositionally biased region" description="Basic and acidic residues" evidence="2">
    <location>
        <begin position="1070"/>
        <end position="1085"/>
    </location>
</feature>
<feature type="compositionally biased region" description="Basic and acidic residues" evidence="2">
    <location>
        <begin position="3404"/>
        <end position="3416"/>
    </location>
</feature>
<feature type="compositionally biased region" description="Basic residues" evidence="2">
    <location>
        <begin position="3568"/>
        <end position="3579"/>
    </location>
</feature>
<feature type="compositionally biased region" description="Polar residues" evidence="2">
    <location>
        <begin position="5155"/>
        <end position="5166"/>
    </location>
</feature>
<feature type="compositionally biased region" description="Basic and acidic residues" evidence="2">
    <location>
        <begin position="4662"/>
        <end position="4718"/>
    </location>
</feature>
<feature type="compositionally biased region" description="Polar residues" evidence="2">
    <location>
        <begin position="692"/>
        <end position="701"/>
    </location>
</feature>
<feature type="compositionally biased region" description="Polar residues" evidence="2">
    <location>
        <begin position="4083"/>
        <end position="4102"/>
    </location>
</feature>
<feature type="compositionally biased region" description="Basic and acidic residues" evidence="2">
    <location>
        <begin position="4596"/>
        <end position="4609"/>
    </location>
</feature>
<evidence type="ECO:0000256" key="2">
    <source>
        <dbReference type="SAM" id="MobiDB-lite"/>
    </source>
</evidence>
<feature type="region of interest" description="Disordered" evidence="2">
    <location>
        <begin position="4547"/>
        <end position="4633"/>
    </location>
</feature>
<feature type="compositionally biased region" description="Low complexity" evidence="2">
    <location>
        <begin position="11"/>
        <end position="21"/>
    </location>
</feature>
<feature type="compositionally biased region" description="Low complexity" evidence="2">
    <location>
        <begin position="2121"/>
        <end position="2134"/>
    </location>
</feature>
<feature type="compositionally biased region" description="Basic and acidic residues" evidence="2">
    <location>
        <begin position="1265"/>
        <end position="1276"/>
    </location>
</feature>
<feature type="region of interest" description="Disordered" evidence="2">
    <location>
        <begin position="5654"/>
        <end position="5680"/>
    </location>
</feature>
<feature type="compositionally biased region" description="Basic and acidic residues" evidence="2">
    <location>
        <begin position="801"/>
        <end position="834"/>
    </location>
</feature>
<feature type="region of interest" description="Disordered" evidence="2">
    <location>
        <begin position="628"/>
        <end position="737"/>
    </location>
</feature>
<feature type="region of interest" description="Disordered" evidence="2">
    <location>
        <begin position="4002"/>
        <end position="4444"/>
    </location>
</feature>
<feature type="compositionally biased region" description="Basic and acidic residues" evidence="2">
    <location>
        <begin position="4967"/>
        <end position="4982"/>
    </location>
</feature>
<feature type="compositionally biased region" description="Polar residues" evidence="2">
    <location>
        <begin position="1590"/>
        <end position="1602"/>
    </location>
</feature>
<feature type="compositionally biased region" description="Basic and acidic residues" evidence="2">
    <location>
        <begin position="4926"/>
        <end position="4953"/>
    </location>
</feature>
<dbReference type="InParanoid" id="A0A2J6SMC8"/>
<dbReference type="EMBL" id="KZ613912">
    <property type="protein sequence ID" value="PMD51924.1"/>
    <property type="molecule type" value="Genomic_DNA"/>
</dbReference>
<dbReference type="GeneID" id="36585531"/>
<feature type="region of interest" description="Disordered" evidence="2">
    <location>
        <begin position="1791"/>
        <end position="2789"/>
    </location>
</feature>
<feature type="compositionally biased region" description="Basic residues" evidence="2">
    <location>
        <begin position="3022"/>
        <end position="3031"/>
    </location>
</feature>
<feature type="compositionally biased region" description="Polar residues" evidence="2">
    <location>
        <begin position="3537"/>
        <end position="3554"/>
    </location>
</feature>
<feature type="compositionally biased region" description="Low complexity" evidence="2">
    <location>
        <begin position="56"/>
        <end position="65"/>
    </location>
</feature>
<dbReference type="InterPro" id="IPR053268">
    <property type="entry name" value="Woronin_anchor"/>
</dbReference>
<feature type="compositionally biased region" description="Basic and acidic residues" evidence="2">
    <location>
        <begin position="1351"/>
        <end position="1363"/>
    </location>
</feature>
<feature type="region of interest" description="Disordered" evidence="2">
    <location>
        <begin position="566"/>
        <end position="598"/>
    </location>
</feature>
<feature type="compositionally biased region" description="Basic and acidic residues" evidence="2">
    <location>
        <begin position="1907"/>
        <end position="1926"/>
    </location>
</feature>
<feature type="compositionally biased region" description="Basic and acidic residues" evidence="2">
    <location>
        <begin position="585"/>
        <end position="598"/>
    </location>
</feature>